<gene>
    <name evidence="15 16" type="primary">ENPP5</name>
</gene>
<dbReference type="AlphaFoldDB" id="A0A1U7TNR4"/>
<dbReference type="CDD" id="cd16018">
    <property type="entry name" value="Enpp"/>
    <property type="match status" value="1"/>
</dbReference>
<dbReference type="SUPFAM" id="SSF53649">
    <property type="entry name" value="Alkaline phosphatase-like"/>
    <property type="match status" value="1"/>
</dbReference>
<comment type="similarity">
    <text evidence="3">Belongs to the nucleotide pyrophosphatase/phosphodiesterase family.</text>
</comment>
<feature type="signal peptide" evidence="13">
    <location>
        <begin position="1"/>
        <end position="20"/>
    </location>
</feature>
<dbReference type="Proteomes" id="UP000189704">
    <property type="component" value="Unplaced"/>
</dbReference>
<dbReference type="Pfam" id="PF01663">
    <property type="entry name" value="Phosphodiest"/>
    <property type="match status" value="1"/>
</dbReference>
<organism evidence="14 15">
    <name type="scientific">Carlito syrichta</name>
    <name type="common">Philippine tarsier</name>
    <name type="synonym">Tarsius syrichta</name>
    <dbReference type="NCBI Taxonomy" id="1868482"/>
    <lineage>
        <taxon>Eukaryota</taxon>
        <taxon>Metazoa</taxon>
        <taxon>Chordata</taxon>
        <taxon>Craniata</taxon>
        <taxon>Vertebrata</taxon>
        <taxon>Euteleostomi</taxon>
        <taxon>Mammalia</taxon>
        <taxon>Eutheria</taxon>
        <taxon>Euarchontoglires</taxon>
        <taxon>Primates</taxon>
        <taxon>Haplorrhini</taxon>
        <taxon>Tarsiiformes</taxon>
        <taxon>Tarsiidae</taxon>
        <taxon>Carlito</taxon>
    </lineage>
</organism>
<dbReference type="GO" id="GO:0008270">
    <property type="term" value="F:zinc ion binding"/>
    <property type="evidence" value="ECO:0007669"/>
    <property type="project" value="Ensembl"/>
</dbReference>
<dbReference type="GeneID" id="103259541"/>
<comment type="cofactor">
    <cofactor evidence="1">
        <name>Zn(2+)</name>
        <dbReference type="ChEBI" id="CHEBI:29105"/>
    </cofactor>
</comment>
<evidence type="ECO:0000256" key="8">
    <source>
        <dbReference type="ARBA" id="ARBA00022833"/>
    </source>
</evidence>
<evidence type="ECO:0000256" key="9">
    <source>
        <dbReference type="ARBA" id="ARBA00022989"/>
    </source>
</evidence>
<evidence type="ECO:0000313" key="16">
    <source>
        <dbReference type="RefSeq" id="XP_021567568.1"/>
    </source>
</evidence>
<comment type="subcellular location">
    <subcellularLocation>
        <location evidence="2">Membrane</location>
        <topology evidence="2">Single-pass membrane protein</topology>
    </subcellularLocation>
</comment>
<evidence type="ECO:0000256" key="1">
    <source>
        <dbReference type="ARBA" id="ARBA00001947"/>
    </source>
</evidence>
<dbReference type="RefSeq" id="XP_008055391.1">
    <property type="nucleotide sequence ID" value="XM_008057200.1"/>
</dbReference>
<dbReference type="FunFam" id="3.30.1360.180:FF:000004">
    <property type="entry name" value="Ectonucleotide pyrophosphatase/phosphodiesterase family member 4"/>
    <property type="match status" value="1"/>
</dbReference>
<dbReference type="OMA" id="DEYVSRD"/>
<evidence type="ECO:0000256" key="2">
    <source>
        <dbReference type="ARBA" id="ARBA00004167"/>
    </source>
</evidence>
<keyword evidence="9 12" id="KW-1133">Transmembrane helix</keyword>
<reference evidence="15 16" key="1">
    <citation type="submission" date="2025-04" db="UniProtKB">
        <authorList>
            <consortium name="RefSeq"/>
        </authorList>
    </citation>
    <scope>IDENTIFICATION</scope>
</reference>
<evidence type="ECO:0000256" key="4">
    <source>
        <dbReference type="ARBA" id="ARBA00022692"/>
    </source>
</evidence>
<keyword evidence="4 12" id="KW-0812">Transmembrane</keyword>
<evidence type="ECO:0000256" key="12">
    <source>
        <dbReference type="SAM" id="Phobius"/>
    </source>
</evidence>
<dbReference type="OrthoDB" id="415411at2759"/>
<keyword evidence="5" id="KW-0479">Metal-binding</keyword>
<dbReference type="GO" id="GO:0000210">
    <property type="term" value="F:NAD+ diphosphatase activity"/>
    <property type="evidence" value="ECO:0007669"/>
    <property type="project" value="Ensembl"/>
</dbReference>
<evidence type="ECO:0000256" key="10">
    <source>
        <dbReference type="ARBA" id="ARBA00023136"/>
    </source>
</evidence>
<dbReference type="InterPro" id="IPR002591">
    <property type="entry name" value="Phosphodiest/P_Trfase"/>
</dbReference>
<evidence type="ECO:0000313" key="14">
    <source>
        <dbReference type="Proteomes" id="UP000189704"/>
    </source>
</evidence>
<keyword evidence="7" id="KW-0378">Hydrolase</keyword>
<keyword evidence="14" id="KW-1185">Reference proteome</keyword>
<keyword evidence="10 12" id="KW-0472">Membrane</keyword>
<evidence type="ECO:0000256" key="13">
    <source>
        <dbReference type="SAM" id="SignalP"/>
    </source>
</evidence>
<evidence type="ECO:0000256" key="5">
    <source>
        <dbReference type="ARBA" id="ARBA00022723"/>
    </source>
</evidence>
<name>A0A1U7TNR4_CARSF</name>
<feature type="transmembrane region" description="Helical" evidence="12">
    <location>
        <begin position="431"/>
        <end position="452"/>
    </location>
</feature>
<dbReference type="Gene3D" id="3.30.1360.180">
    <property type="match status" value="1"/>
</dbReference>
<dbReference type="KEGG" id="csyr:103259541"/>
<dbReference type="Gene3D" id="3.40.720.10">
    <property type="entry name" value="Alkaline Phosphatase, subunit A"/>
    <property type="match status" value="1"/>
</dbReference>
<dbReference type="InterPro" id="IPR017850">
    <property type="entry name" value="Alkaline_phosphatase_core_sf"/>
</dbReference>
<evidence type="ECO:0000256" key="3">
    <source>
        <dbReference type="ARBA" id="ARBA00010594"/>
    </source>
</evidence>
<dbReference type="GO" id="GO:0016020">
    <property type="term" value="C:membrane"/>
    <property type="evidence" value="ECO:0007669"/>
    <property type="project" value="UniProtKB-SubCell"/>
</dbReference>
<proteinExistence type="inferred from homology"/>
<protein>
    <submittedName>
        <fullName evidence="15 16">Ectonucleotide pyrophosphatase/phosphodiesterase family member 5</fullName>
    </submittedName>
</protein>
<dbReference type="PANTHER" id="PTHR10151:SF125">
    <property type="entry name" value="ECTONUCLEOTIDE PYROPHOSPHATASE_PHOSPHODIESTERASE FAMILY MEMBER 5"/>
    <property type="match status" value="1"/>
</dbReference>
<dbReference type="STRING" id="1868482.ENSTSYP00000026913"/>
<dbReference type="CTD" id="59084"/>
<evidence type="ECO:0000313" key="15">
    <source>
        <dbReference type="RefSeq" id="XP_008055391.1"/>
    </source>
</evidence>
<keyword evidence="11" id="KW-0325">Glycoprotein</keyword>
<keyword evidence="8" id="KW-0862">Zinc</keyword>
<evidence type="ECO:0000256" key="7">
    <source>
        <dbReference type="ARBA" id="ARBA00022801"/>
    </source>
</evidence>
<keyword evidence="6 13" id="KW-0732">Signal</keyword>
<sequence length="477" mass="54466">MTSKFLSVSFILAAVISSTAFSLQPDQQKVLLVSFDGFRWDYLYKVPTPHFHYVMEYGVHVKQVTNVFITKTYPNHYTLVTGLFAENHGIVANDMFDPILNKSFSLDHMNIYDSEFWEEATPIWITNQRAGHTSGAAMWPGTDVKIHKSFPTHYMPYNESVSFEDRVTKIIDWFTSKEPINLGFLYWEEPDDMGHQLGPDSPLMGPIISDIDNKLGYLIQMLKKANLWNTVNLIITSDHGMTQCSEERIIELDQYLDKDHYTLIDQSPVAAILPKEGKFDEVYEALAHAHPNLTVYKKEEIPERWHYKYNDRIQPVIAVADEGWHILQNKSGDFLLGNHGYDNALAEMHPIFLAHGPAFRKNFTKEAMNSTDLYPLLCHLLNVTAMPHNGSFRNVHDLLSLATPSAIPHVQSTTFIFGSDIPVEYEPEESYPYFIGVCLGSIIVIVFFVIFIKHLIHSQIPALQDMQAEIAQPLLQA</sequence>
<feature type="chain" id="PRO_5044566499" evidence="13">
    <location>
        <begin position="21"/>
        <end position="477"/>
    </location>
</feature>
<evidence type="ECO:0000256" key="6">
    <source>
        <dbReference type="ARBA" id="ARBA00022729"/>
    </source>
</evidence>
<dbReference type="RefSeq" id="XP_021567568.1">
    <property type="nucleotide sequence ID" value="XM_021711893.1"/>
</dbReference>
<dbReference type="PANTHER" id="PTHR10151">
    <property type="entry name" value="ECTONUCLEOTIDE PYROPHOSPHATASE/PHOSPHODIESTERASE"/>
    <property type="match status" value="1"/>
</dbReference>
<accession>A0A1U7TNR4</accession>
<evidence type="ECO:0000256" key="11">
    <source>
        <dbReference type="ARBA" id="ARBA00023180"/>
    </source>
</evidence>